<gene>
    <name evidence="1" type="ORF">EVAR_3727_1</name>
</gene>
<organism evidence="1 2">
    <name type="scientific">Eumeta variegata</name>
    <name type="common">Bagworm moth</name>
    <name type="synonym">Eumeta japonica</name>
    <dbReference type="NCBI Taxonomy" id="151549"/>
    <lineage>
        <taxon>Eukaryota</taxon>
        <taxon>Metazoa</taxon>
        <taxon>Ecdysozoa</taxon>
        <taxon>Arthropoda</taxon>
        <taxon>Hexapoda</taxon>
        <taxon>Insecta</taxon>
        <taxon>Pterygota</taxon>
        <taxon>Neoptera</taxon>
        <taxon>Endopterygota</taxon>
        <taxon>Lepidoptera</taxon>
        <taxon>Glossata</taxon>
        <taxon>Ditrysia</taxon>
        <taxon>Tineoidea</taxon>
        <taxon>Psychidae</taxon>
        <taxon>Oiketicinae</taxon>
        <taxon>Eumeta</taxon>
    </lineage>
</organism>
<accession>A0A4C1SRP6</accession>
<dbReference type="EMBL" id="BGZK01000015">
    <property type="protein sequence ID" value="GBP04802.1"/>
    <property type="molecule type" value="Genomic_DNA"/>
</dbReference>
<sequence>MGFETSIGIESRAIIEIGHEVELDLWQRVRFGHREELIESEMDLEDTSRRRSGDTVGKRSMWGTPFMRQCFVAMGVYLNMVCYGATLAESFFLHSGAEYSFIESILPYWRGPTLKSDFCVASHSSLNSSPAFGPWHRSRIRSLPVLNLDSALRLVKDLNSSTAQR</sequence>
<dbReference type="AlphaFoldDB" id="A0A4C1SRP6"/>
<reference evidence="1 2" key="1">
    <citation type="journal article" date="2019" name="Commun. Biol.">
        <title>The bagworm genome reveals a unique fibroin gene that provides high tensile strength.</title>
        <authorList>
            <person name="Kono N."/>
            <person name="Nakamura H."/>
            <person name="Ohtoshi R."/>
            <person name="Tomita M."/>
            <person name="Numata K."/>
            <person name="Arakawa K."/>
        </authorList>
    </citation>
    <scope>NUCLEOTIDE SEQUENCE [LARGE SCALE GENOMIC DNA]</scope>
</reference>
<keyword evidence="2" id="KW-1185">Reference proteome</keyword>
<evidence type="ECO:0000313" key="1">
    <source>
        <dbReference type="EMBL" id="GBP04802.1"/>
    </source>
</evidence>
<dbReference type="Proteomes" id="UP000299102">
    <property type="component" value="Unassembled WGS sequence"/>
</dbReference>
<name>A0A4C1SRP6_EUMVA</name>
<comment type="caution">
    <text evidence="1">The sequence shown here is derived from an EMBL/GenBank/DDBJ whole genome shotgun (WGS) entry which is preliminary data.</text>
</comment>
<protein>
    <submittedName>
        <fullName evidence="1">Uncharacterized protein</fullName>
    </submittedName>
</protein>
<proteinExistence type="predicted"/>
<evidence type="ECO:0000313" key="2">
    <source>
        <dbReference type="Proteomes" id="UP000299102"/>
    </source>
</evidence>